<feature type="domain" description="tRNA(Ile)-lysidine/2-thiocytidine synthase N-terminal" evidence="7">
    <location>
        <begin position="19"/>
        <end position="195"/>
    </location>
</feature>
<evidence type="ECO:0000256" key="1">
    <source>
        <dbReference type="ARBA" id="ARBA00022598"/>
    </source>
</evidence>
<keyword evidence="4 6" id="KW-0067">ATP-binding</keyword>
<dbReference type="EMBL" id="QAAA01000006">
    <property type="protein sequence ID" value="PTN02474.1"/>
    <property type="molecule type" value="Genomic_DNA"/>
</dbReference>
<dbReference type="EC" id="6.3.4.19" evidence="6"/>
<dbReference type="InterPro" id="IPR012795">
    <property type="entry name" value="tRNA_Ile_lys_synt_N"/>
</dbReference>
<name>A0A2T5BSY4_9RHOB</name>
<dbReference type="Proteomes" id="UP000243859">
    <property type="component" value="Unassembled WGS sequence"/>
</dbReference>
<dbReference type="Pfam" id="PF01171">
    <property type="entry name" value="ATP_bind_3"/>
    <property type="match status" value="1"/>
</dbReference>
<dbReference type="NCBIfam" id="TIGR02432">
    <property type="entry name" value="lysidine_TilS_N"/>
    <property type="match status" value="1"/>
</dbReference>
<organism evidence="8 9">
    <name type="scientific">Rhodovulum imhoffii</name>
    <dbReference type="NCBI Taxonomy" id="365340"/>
    <lineage>
        <taxon>Bacteria</taxon>
        <taxon>Pseudomonadati</taxon>
        <taxon>Pseudomonadota</taxon>
        <taxon>Alphaproteobacteria</taxon>
        <taxon>Rhodobacterales</taxon>
        <taxon>Paracoccaceae</taxon>
        <taxon>Rhodovulum</taxon>
    </lineage>
</organism>
<comment type="function">
    <text evidence="6">Ligates lysine onto the cytidine present at position 34 of the AUA codon-specific tRNA(Ile) that contains the anticodon CAU, in an ATP-dependent manner. Cytidine is converted to lysidine, thus changing the amino acid specificity of the tRNA from methionine to isoleucine.</text>
</comment>
<dbReference type="RefSeq" id="WP_107891690.1">
    <property type="nucleotide sequence ID" value="NZ_NHSI01000015.1"/>
</dbReference>
<proteinExistence type="inferred from homology"/>
<comment type="similarity">
    <text evidence="6">Belongs to the tRNA(Ile)-lysidine synthase family.</text>
</comment>
<evidence type="ECO:0000256" key="4">
    <source>
        <dbReference type="ARBA" id="ARBA00022840"/>
    </source>
</evidence>
<dbReference type="InterPro" id="IPR012094">
    <property type="entry name" value="tRNA_Ile_lys_synt"/>
</dbReference>
<dbReference type="CDD" id="cd01992">
    <property type="entry name" value="TilS_N"/>
    <property type="match status" value="1"/>
</dbReference>
<dbReference type="GO" id="GO:0006400">
    <property type="term" value="P:tRNA modification"/>
    <property type="evidence" value="ECO:0007669"/>
    <property type="project" value="UniProtKB-UniRule"/>
</dbReference>
<dbReference type="InterPro" id="IPR014729">
    <property type="entry name" value="Rossmann-like_a/b/a_fold"/>
</dbReference>
<keyword evidence="1 6" id="KW-0436">Ligase</keyword>
<dbReference type="GO" id="GO:0005524">
    <property type="term" value="F:ATP binding"/>
    <property type="evidence" value="ECO:0007669"/>
    <property type="project" value="UniProtKB-UniRule"/>
</dbReference>
<dbReference type="InterPro" id="IPR011063">
    <property type="entry name" value="TilS/TtcA_N"/>
</dbReference>
<evidence type="ECO:0000256" key="6">
    <source>
        <dbReference type="HAMAP-Rule" id="MF_01161"/>
    </source>
</evidence>
<keyword evidence="2 6" id="KW-0819">tRNA processing</keyword>
<keyword evidence="6" id="KW-0963">Cytoplasm</keyword>
<dbReference type="HAMAP" id="MF_01161">
    <property type="entry name" value="tRNA_Ile_lys_synt"/>
    <property type="match status" value="1"/>
</dbReference>
<keyword evidence="3 6" id="KW-0547">Nucleotide-binding</keyword>
<dbReference type="Gene3D" id="3.40.50.620">
    <property type="entry name" value="HUPs"/>
    <property type="match status" value="1"/>
</dbReference>
<comment type="catalytic activity">
    <reaction evidence="5 6">
        <text>cytidine(34) in tRNA(Ile2) + L-lysine + ATP = lysidine(34) in tRNA(Ile2) + AMP + diphosphate + H(+)</text>
        <dbReference type="Rhea" id="RHEA:43744"/>
        <dbReference type="Rhea" id="RHEA-COMP:10625"/>
        <dbReference type="Rhea" id="RHEA-COMP:10670"/>
        <dbReference type="ChEBI" id="CHEBI:15378"/>
        <dbReference type="ChEBI" id="CHEBI:30616"/>
        <dbReference type="ChEBI" id="CHEBI:32551"/>
        <dbReference type="ChEBI" id="CHEBI:33019"/>
        <dbReference type="ChEBI" id="CHEBI:82748"/>
        <dbReference type="ChEBI" id="CHEBI:83665"/>
        <dbReference type="ChEBI" id="CHEBI:456215"/>
        <dbReference type="EC" id="6.3.4.19"/>
    </reaction>
</comment>
<protein>
    <recommendedName>
        <fullName evidence="6">tRNA(Ile)-lysidine synthase</fullName>
        <ecNumber evidence="6">6.3.4.19</ecNumber>
    </recommendedName>
    <alternativeName>
        <fullName evidence="6">tRNA(Ile)-2-lysyl-cytidine synthase</fullName>
    </alternativeName>
    <alternativeName>
        <fullName evidence="6">tRNA(Ile)-lysidine synthetase</fullName>
    </alternativeName>
</protein>
<accession>A0A2T5BSY4</accession>
<evidence type="ECO:0000313" key="8">
    <source>
        <dbReference type="EMBL" id="PTN02474.1"/>
    </source>
</evidence>
<comment type="subcellular location">
    <subcellularLocation>
        <location evidence="6">Cytoplasm</location>
    </subcellularLocation>
</comment>
<dbReference type="PANTHER" id="PTHR43033:SF1">
    <property type="entry name" value="TRNA(ILE)-LYSIDINE SYNTHASE-RELATED"/>
    <property type="match status" value="1"/>
</dbReference>
<dbReference type="GO" id="GO:0005737">
    <property type="term" value="C:cytoplasm"/>
    <property type="evidence" value="ECO:0007669"/>
    <property type="project" value="UniProtKB-SubCell"/>
</dbReference>
<feature type="binding site" evidence="6">
    <location>
        <begin position="24"/>
        <end position="29"/>
    </location>
    <ligand>
        <name>ATP</name>
        <dbReference type="ChEBI" id="CHEBI:30616"/>
    </ligand>
</feature>
<dbReference type="PANTHER" id="PTHR43033">
    <property type="entry name" value="TRNA(ILE)-LYSIDINE SYNTHASE-RELATED"/>
    <property type="match status" value="1"/>
</dbReference>
<dbReference type="GO" id="GO:0032267">
    <property type="term" value="F:tRNA(Ile)-lysidine synthase activity"/>
    <property type="evidence" value="ECO:0007669"/>
    <property type="project" value="UniProtKB-EC"/>
</dbReference>
<dbReference type="SUPFAM" id="SSF52402">
    <property type="entry name" value="Adenine nucleotide alpha hydrolases-like"/>
    <property type="match status" value="1"/>
</dbReference>
<reference evidence="8 9" key="1">
    <citation type="submission" date="2018-04" db="EMBL/GenBank/DDBJ databases">
        <title>Genomic Encyclopedia of Archaeal and Bacterial Type Strains, Phase II (KMG-II): from individual species to whole genera.</title>
        <authorList>
            <person name="Goeker M."/>
        </authorList>
    </citation>
    <scope>NUCLEOTIDE SEQUENCE [LARGE SCALE GENOMIC DNA]</scope>
    <source>
        <strain evidence="8 9">DSM 18064</strain>
    </source>
</reference>
<sequence>MTGLAQTVRAALGQPPAHLGVAVSGGGDSLALLLLLREATPETRLHAVTVDHDLRPESAEEAACVGRICAGLGVVHRVLRWQGWDGQGNLQDAARRARYGLIRDWARGTGLTAVALGHTADDQAETLLLRLARGSGVDGLSAMAAQRDHGGLAWLRPMLTLRRADLRLYLQDRGQVWIDDPSNEDARFDRVRARRLMEAMTPLGLTAGGLIATAGRMSMAREALDWLADHAAHAMTPDRGDVVVDLAALSGFPRETRLRLLAEGLCYVSSAIYRPRFSALEAADRSVTEGRAHTLHGVLMRPCKAGVRLIREYNAVREVRAVPGRLWDRRWRLKGPPVQGLEVRALGESGLAVCEGWRETGLPRESLLASPALWAGGQLVAAPLAGLENGWQAALEPVAGLRLGKSH</sequence>
<dbReference type="OrthoDB" id="9807403at2"/>
<comment type="domain">
    <text evidence="6">The N-terminal region contains the highly conserved SGGXDS motif, predicted to be a P-loop motif involved in ATP binding.</text>
</comment>
<evidence type="ECO:0000256" key="3">
    <source>
        <dbReference type="ARBA" id="ARBA00022741"/>
    </source>
</evidence>
<evidence type="ECO:0000256" key="5">
    <source>
        <dbReference type="ARBA" id="ARBA00048539"/>
    </source>
</evidence>
<evidence type="ECO:0000256" key="2">
    <source>
        <dbReference type="ARBA" id="ARBA00022694"/>
    </source>
</evidence>
<evidence type="ECO:0000313" key="9">
    <source>
        <dbReference type="Proteomes" id="UP000243859"/>
    </source>
</evidence>
<gene>
    <name evidence="6" type="primary">tilS</name>
    <name evidence="8" type="ORF">C8N32_10646</name>
</gene>
<evidence type="ECO:0000259" key="7">
    <source>
        <dbReference type="Pfam" id="PF01171"/>
    </source>
</evidence>
<comment type="caution">
    <text evidence="8">The sequence shown here is derived from an EMBL/GenBank/DDBJ whole genome shotgun (WGS) entry which is preliminary data.</text>
</comment>
<dbReference type="AlphaFoldDB" id="A0A2T5BSY4"/>
<keyword evidence="9" id="KW-1185">Reference proteome</keyword>